<dbReference type="PROSITE" id="PS00411">
    <property type="entry name" value="KINESIN_MOTOR_1"/>
    <property type="match status" value="1"/>
</dbReference>
<evidence type="ECO:0000256" key="3">
    <source>
        <dbReference type="ARBA" id="ARBA00022741"/>
    </source>
</evidence>
<dbReference type="PRINTS" id="PR00380">
    <property type="entry name" value="KINESINHEAVY"/>
</dbReference>
<keyword evidence="8" id="KW-0493">Microtubule</keyword>
<dbReference type="InterPro" id="IPR036961">
    <property type="entry name" value="Kinesin_motor_dom_sf"/>
</dbReference>
<dbReference type="SUPFAM" id="SSF52540">
    <property type="entry name" value="P-loop containing nucleoside triphosphate hydrolases"/>
    <property type="match status" value="1"/>
</dbReference>
<dbReference type="GO" id="GO:0007018">
    <property type="term" value="P:microtubule-based movement"/>
    <property type="evidence" value="ECO:0007669"/>
    <property type="project" value="InterPro"/>
</dbReference>
<dbReference type="GO" id="GO:0005874">
    <property type="term" value="C:microtubule"/>
    <property type="evidence" value="ECO:0007669"/>
    <property type="project" value="UniProtKB-KW"/>
</dbReference>
<keyword evidence="2" id="KW-0963">Cytoplasm</keyword>
<dbReference type="Gene3D" id="3.40.850.10">
    <property type="entry name" value="Kinesin motor domain"/>
    <property type="match status" value="1"/>
</dbReference>
<accession>D8SD37</accession>
<evidence type="ECO:0000313" key="11">
    <source>
        <dbReference type="Proteomes" id="UP000001514"/>
    </source>
</evidence>
<comment type="similarity">
    <text evidence="7 8">Belongs to the TRAFAC class myosin-kinesin ATPase superfamily. Kinesin family.</text>
</comment>
<dbReference type="STRING" id="88036.D8SD37"/>
<proteinExistence type="inferred from homology"/>
<evidence type="ECO:0000256" key="4">
    <source>
        <dbReference type="ARBA" id="ARBA00022840"/>
    </source>
</evidence>
<feature type="domain" description="Kinesin motor" evidence="9">
    <location>
        <begin position="1"/>
        <end position="290"/>
    </location>
</feature>
<evidence type="ECO:0000313" key="10">
    <source>
        <dbReference type="EMBL" id="EFJ17816.1"/>
    </source>
</evidence>
<evidence type="ECO:0000256" key="7">
    <source>
        <dbReference type="PROSITE-ProRule" id="PRU00283"/>
    </source>
</evidence>
<keyword evidence="3 7" id="KW-0547">Nucleotide-binding</keyword>
<dbReference type="GO" id="GO:0005524">
    <property type="term" value="F:ATP binding"/>
    <property type="evidence" value="ECO:0007669"/>
    <property type="project" value="UniProtKB-UniRule"/>
</dbReference>
<dbReference type="SMART" id="SM00129">
    <property type="entry name" value="KISc"/>
    <property type="match status" value="1"/>
</dbReference>
<evidence type="ECO:0000256" key="8">
    <source>
        <dbReference type="RuleBase" id="RU000394"/>
    </source>
</evidence>
<keyword evidence="5" id="KW-0175">Coiled coil</keyword>
<feature type="non-terminal residue" evidence="10">
    <location>
        <position position="1"/>
    </location>
</feature>
<dbReference type="PROSITE" id="PS50067">
    <property type="entry name" value="KINESIN_MOTOR_2"/>
    <property type="match status" value="1"/>
</dbReference>
<comment type="subcellular location">
    <subcellularLocation>
        <location evidence="1">Cytoplasm</location>
    </subcellularLocation>
</comment>
<dbReference type="InParanoid" id="D8SD37"/>
<evidence type="ECO:0000259" key="9">
    <source>
        <dbReference type="PROSITE" id="PS50067"/>
    </source>
</evidence>
<dbReference type="Proteomes" id="UP000001514">
    <property type="component" value="Unassembled WGS sequence"/>
</dbReference>
<name>D8SD37_SELML</name>
<dbReference type="OrthoDB" id="3176171at2759"/>
<dbReference type="OMA" id="PIAWHAR"/>
<sequence length="293" mass="31830">FTFDRVYGGGGTAPPFIFDQCVLPLVEGLFQGYNATVFAYGQTGSGKTYTMGTGYGSKEGVIPRVMDTLFQKIDALKHKADFQVRVSFIEIFKENVRDLLSSSSSESHIKIRETGSAGVFLTGVTEVDVKSSQEMTACLDKGSRCRATGSTSMNLHSSRSHAIFTLNVEQRPKLSGDASRATVDILRAKFHLVDLAGSERVKKTRADGDRFSEGVHINRGLLALGNVISALGADKKRGHVPYRDSKLTRLLQDSLGGNSHTTMIACISPAASNAEETLNTLKYANRARNIQNK</sequence>
<protein>
    <recommendedName>
        <fullName evidence="8">Kinesin-like protein</fullName>
    </recommendedName>
</protein>
<dbReference type="GO" id="GO:0003777">
    <property type="term" value="F:microtubule motor activity"/>
    <property type="evidence" value="ECO:0007669"/>
    <property type="project" value="InterPro"/>
</dbReference>
<dbReference type="GO" id="GO:0005737">
    <property type="term" value="C:cytoplasm"/>
    <property type="evidence" value="ECO:0007669"/>
    <property type="project" value="UniProtKB-SubCell"/>
</dbReference>
<reference evidence="10 11" key="1">
    <citation type="journal article" date="2011" name="Science">
        <title>The Selaginella genome identifies genetic changes associated with the evolution of vascular plants.</title>
        <authorList>
            <person name="Banks J.A."/>
            <person name="Nishiyama T."/>
            <person name="Hasebe M."/>
            <person name="Bowman J.L."/>
            <person name="Gribskov M."/>
            <person name="dePamphilis C."/>
            <person name="Albert V.A."/>
            <person name="Aono N."/>
            <person name="Aoyama T."/>
            <person name="Ambrose B.A."/>
            <person name="Ashton N.W."/>
            <person name="Axtell M.J."/>
            <person name="Barker E."/>
            <person name="Barker M.S."/>
            <person name="Bennetzen J.L."/>
            <person name="Bonawitz N.D."/>
            <person name="Chapple C."/>
            <person name="Cheng C."/>
            <person name="Correa L.G."/>
            <person name="Dacre M."/>
            <person name="DeBarry J."/>
            <person name="Dreyer I."/>
            <person name="Elias M."/>
            <person name="Engstrom E.M."/>
            <person name="Estelle M."/>
            <person name="Feng L."/>
            <person name="Finet C."/>
            <person name="Floyd S.K."/>
            <person name="Frommer W.B."/>
            <person name="Fujita T."/>
            <person name="Gramzow L."/>
            <person name="Gutensohn M."/>
            <person name="Harholt J."/>
            <person name="Hattori M."/>
            <person name="Heyl A."/>
            <person name="Hirai T."/>
            <person name="Hiwatashi Y."/>
            <person name="Ishikawa M."/>
            <person name="Iwata M."/>
            <person name="Karol K.G."/>
            <person name="Koehler B."/>
            <person name="Kolukisaoglu U."/>
            <person name="Kubo M."/>
            <person name="Kurata T."/>
            <person name="Lalonde S."/>
            <person name="Li K."/>
            <person name="Li Y."/>
            <person name="Litt A."/>
            <person name="Lyons E."/>
            <person name="Manning G."/>
            <person name="Maruyama T."/>
            <person name="Michael T.P."/>
            <person name="Mikami K."/>
            <person name="Miyazaki S."/>
            <person name="Morinaga S."/>
            <person name="Murata T."/>
            <person name="Mueller-Roeber B."/>
            <person name="Nelson D.R."/>
            <person name="Obara M."/>
            <person name="Oguri Y."/>
            <person name="Olmstead R.G."/>
            <person name="Onodera N."/>
            <person name="Petersen B.L."/>
            <person name="Pils B."/>
            <person name="Prigge M."/>
            <person name="Rensing S.A."/>
            <person name="Riano-Pachon D.M."/>
            <person name="Roberts A.W."/>
            <person name="Sato Y."/>
            <person name="Scheller H.V."/>
            <person name="Schulz B."/>
            <person name="Schulz C."/>
            <person name="Shakirov E.V."/>
            <person name="Shibagaki N."/>
            <person name="Shinohara N."/>
            <person name="Shippen D.E."/>
            <person name="Soerensen I."/>
            <person name="Sotooka R."/>
            <person name="Sugimoto N."/>
            <person name="Sugita M."/>
            <person name="Sumikawa N."/>
            <person name="Tanurdzic M."/>
            <person name="Theissen G."/>
            <person name="Ulvskov P."/>
            <person name="Wakazuki S."/>
            <person name="Weng J.K."/>
            <person name="Willats W.W."/>
            <person name="Wipf D."/>
            <person name="Wolf P.G."/>
            <person name="Yang L."/>
            <person name="Zimmer A.D."/>
            <person name="Zhu Q."/>
            <person name="Mitros T."/>
            <person name="Hellsten U."/>
            <person name="Loque D."/>
            <person name="Otillar R."/>
            <person name="Salamov A."/>
            <person name="Schmutz J."/>
            <person name="Shapiro H."/>
            <person name="Lindquist E."/>
            <person name="Lucas S."/>
            <person name="Rokhsar D."/>
            <person name="Grigoriev I.V."/>
        </authorList>
    </citation>
    <scope>NUCLEOTIDE SEQUENCE [LARGE SCALE GENOMIC DNA]</scope>
</reference>
<feature type="non-terminal residue" evidence="10">
    <location>
        <position position="293"/>
    </location>
</feature>
<dbReference type="Gramene" id="EFJ17816">
    <property type="protein sequence ID" value="EFJ17816"/>
    <property type="gene ID" value="SELMODRAFT_2601"/>
</dbReference>
<evidence type="ECO:0000256" key="2">
    <source>
        <dbReference type="ARBA" id="ARBA00022490"/>
    </source>
</evidence>
<dbReference type="EMBL" id="GL377612">
    <property type="protein sequence ID" value="EFJ17816.1"/>
    <property type="molecule type" value="Genomic_DNA"/>
</dbReference>
<feature type="binding site" evidence="7">
    <location>
        <begin position="41"/>
        <end position="48"/>
    </location>
    <ligand>
        <name>ATP</name>
        <dbReference type="ChEBI" id="CHEBI:30616"/>
    </ligand>
</feature>
<dbReference type="KEGG" id="smo:SELMODRAFT_2601"/>
<dbReference type="PANTHER" id="PTHR47969:SF15">
    <property type="entry name" value="CHROMOSOME-ASSOCIATED KINESIN KIF4A-RELATED"/>
    <property type="match status" value="1"/>
</dbReference>
<dbReference type="Pfam" id="PF00225">
    <property type="entry name" value="Kinesin"/>
    <property type="match status" value="1"/>
</dbReference>
<keyword evidence="11" id="KW-1185">Reference proteome</keyword>
<gene>
    <name evidence="10" type="ORF">SELMODRAFT_2601</name>
</gene>
<dbReference type="PANTHER" id="PTHR47969">
    <property type="entry name" value="CHROMOSOME-ASSOCIATED KINESIN KIF4A-RELATED"/>
    <property type="match status" value="1"/>
</dbReference>
<evidence type="ECO:0000256" key="1">
    <source>
        <dbReference type="ARBA" id="ARBA00004496"/>
    </source>
</evidence>
<dbReference type="AlphaFoldDB" id="D8SD37"/>
<evidence type="ECO:0000256" key="6">
    <source>
        <dbReference type="ARBA" id="ARBA00023175"/>
    </source>
</evidence>
<dbReference type="InterPro" id="IPR001752">
    <property type="entry name" value="Kinesin_motor_dom"/>
</dbReference>
<organism evidence="11">
    <name type="scientific">Selaginella moellendorffii</name>
    <name type="common">Spikemoss</name>
    <dbReference type="NCBI Taxonomy" id="88036"/>
    <lineage>
        <taxon>Eukaryota</taxon>
        <taxon>Viridiplantae</taxon>
        <taxon>Streptophyta</taxon>
        <taxon>Embryophyta</taxon>
        <taxon>Tracheophyta</taxon>
        <taxon>Lycopodiopsida</taxon>
        <taxon>Selaginellales</taxon>
        <taxon>Selaginellaceae</taxon>
        <taxon>Selaginella</taxon>
    </lineage>
</organism>
<dbReference type="InterPro" id="IPR027417">
    <property type="entry name" value="P-loop_NTPase"/>
</dbReference>
<evidence type="ECO:0000256" key="5">
    <source>
        <dbReference type="ARBA" id="ARBA00023054"/>
    </source>
</evidence>
<dbReference type="HOGENOM" id="CLU_001485_2_0_1"/>
<keyword evidence="6 7" id="KW-0505">Motor protein</keyword>
<dbReference type="GO" id="GO:0008017">
    <property type="term" value="F:microtubule binding"/>
    <property type="evidence" value="ECO:0007669"/>
    <property type="project" value="InterPro"/>
</dbReference>
<dbReference type="InterPro" id="IPR027640">
    <property type="entry name" value="Kinesin-like_fam"/>
</dbReference>
<dbReference type="eggNOG" id="KOG0244">
    <property type="taxonomic scope" value="Eukaryota"/>
</dbReference>
<keyword evidence="4 7" id="KW-0067">ATP-binding</keyword>
<dbReference type="InterPro" id="IPR019821">
    <property type="entry name" value="Kinesin_motor_CS"/>
</dbReference>